<organism evidence="2 4">
    <name type="scientific">Rhizophagus clarus</name>
    <dbReference type="NCBI Taxonomy" id="94130"/>
    <lineage>
        <taxon>Eukaryota</taxon>
        <taxon>Fungi</taxon>
        <taxon>Fungi incertae sedis</taxon>
        <taxon>Mucoromycota</taxon>
        <taxon>Glomeromycotina</taxon>
        <taxon>Glomeromycetes</taxon>
        <taxon>Glomerales</taxon>
        <taxon>Glomeraceae</taxon>
        <taxon>Rhizophagus</taxon>
    </lineage>
</organism>
<reference evidence="2 4" key="1">
    <citation type="submission" date="2017-11" db="EMBL/GenBank/DDBJ databases">
        <title>The genome of Rhizophagus clarus HR1 reveals common genetic basis of auxotrophy among arbuscular mycorrhizal fungi.</title>
        <authorList>
            <person name="Kobayashi Y."/>
        </authorList>
    </citation>
    <scope>NUCLEOTIDE SEQUENCE [LARGE SCALE GENOMIC DNA]</scope>
    <source>
        <strain evidence="2 4">HR1</strain>
    </source>
</reference>
<dbReference type="AlphaFoldDB" id="A0A2Z6RZ94"/>
<feature type="compositionally biased region" description="Basic and acidic residues" evidence="1">
    <location>
        <begin position="1"/>
        <end position="28"/>
    </location>
</feature>
<dbReference type="EMBL" id="BLAL01000254">
    <property type="protein sequence ID" value="GES96918.1"/>
    <property type="molecule type" value="Genomic_DNA"/>
</dbReference>
<feature type="compositionally biased region" description="Basic residues" evidence="1">
    <location>
        <begin position="29"/>
        <end position="40"/>
    </location>
</feature>
<protein>
    <submittedName>
        <fullName evidence="2">Uncharacterized protein</fullName>
    </submittedName>
</protein>
<evidence type="ECO:0000313" key="3">
    <source>
        <dbReference type="EMBL" id="GES96918.1"/>
    </source>
</evidence>
<dbReference type="EMBL" id="BEXD01004201">
    <property type="protein sequence ID" value="GBC08214.1"/>
    <property type="molecule type" value="Genomic_DNA"/>
</dbReference>
<dbReference type="Proteomes" id="UP000615446">
    <property type="component" value="Unassembled WGS sequence"/>
</dbReference>
<dbReference type="Proteomes" id="UP000247702">
    <property type="component" value="Unassembled WGS sequence"/>
</dbReference>
<name>A0A2Z6RZ94_9GLOM</name>
<proteinExistence type="predicted"/>
<gene>
    <name evidence="3" type="ORF">RCL2_002352000</name>
    <name evidence="2" type="ORF">RclHR1_07980006</name>
</gene>
<comment type="caution">
    <text evidence="2">The sequence shown here is derived from an EMBL/GenBank/DDBJ whole genome shotgun (WGS) entry which is preliminary data.</text>
</comment>
<accession>A0A2Z6RZ94</accession>
<sequence>MSDNNDNKQDDNNLKETQVEETQVEKNIKSRSRGRSRGRGVSKDVRERDEQNVELPPPLFFNTFQHSKPLHKFITILPNEH</sequence>
<evidence type="ECO:0000256" key="1">
    <source>
        <dbReference type="SAM" id="MobiDB-lite"/>
    </source>
</evidence>
<evidence type="ECO:0000313" key="2">
    <source>
        <dbReference type="EMBL" id="GBC08214.1"/>
    </source>
</evidence>
<keyword evidence="4" id="KW-1185">Reference proteome</keyword>
<feature type="region of interest" description="Disordered" evidence="1">
    <location>
        <begin position="1"/>
        <end position="58"/>
    </location>
</feature>
<evidence type="ECO:0000313" key="4">
    <source>
        <dbReference type="Proteomes" id="UP000247702"/>
    </source>
</evidence>
<feature type="compositionally biased region" description="Basic and acidic residues" evidence="1">
    <location>
        <begin position="41"/>
        <end position="51"/>
    </location>
</feature>
<reference evidence="3" key="2">
    <citation type="submission" date="2019-10" db="EMBL/GenBank/DDBJ databases">
        <title>Conservation and host-specific expression of non-tandemly repeated heterogenous ribosome RNA gene in arbuscular mycorrhizal fungi.</title>
        <authorList>
            <person name="Maeda T."/>
            <person name="Kobayashi Y."/>
            <person name="Nakagawa T."/>
            <person name="Ezawa T."/>
            <person name="Yamaguchi K."/>
            <person name="Bino T."/>
            <person name="Nishimoto Y."/>
            <person name="Shigenobu S."/>
            <person name="Kawaguchi M."/>
        </authorList>
    </citation>
    <scope>NUCLEOTIDE SEQUENCE</scope>
    <source>
        <strain evidence="3">HR1</strain>
    </source>
</reference>